<reference evidence="1" key="1">
    <citation type="submission" date="2021-02" db="EMBL/GenBank/DDBJ databases">
        <authorList>
            <person name="Nowell W R."/>
        </authorList>
    </citation>
    <scope>NUCLEOTIDE SEQUENCE</scope>
</reference>
<dbReference type="AlphaFoldDB" id="A0A815YB70"/>
<dbReference type="Proteomes" id="UP000663874">
    <property type="component" value="Unassembled WGS sequence"/>
</dbReference>
<accession>A0A815YB70</accession>
<evidence type="ECO:0000313" key="1">
    <source>
        <dbReference type="EMBL" id="CAF1568400.1"/>
    </source>
</evidence>
<dbReference type="EMBL" id="CAJNOU010014308">
    <property type="protein sequence ID" value="CAF1568400.1"/>
    <property type="molecule type" value="Genomic_DNA"/>
</dbReference>
<protein>
    <submittedName>
        <fullName evidence="1">Uncharacterized protein</fullName>
    </submittedName>
</protein>
<dbReference type="EMBL" id="CAJOBE010033591">
    <property type="protein sequence ID" value="CAF4300875.1"/>
    <property type="molecule type" value="Genomic_DNA"/>
</dbReference>
<name>A0A815YB70_9BILA</name>
<gene>
    <name evidence="2" type="ORF">FNK824_LOCUS40635</name>
    <name evidence="1" type="ORF">SEV965_LOCUS39464</name>
</gene>
<dbReference type="Proteomes" id="UP000663889">
    <property type="component" value="Unassembled WGS sequence"/>
</dbReference>
<sequence>SENVFPFIIRLKSSDEQKKIYQYLIEKNSSSILLFYYLSNISEYLLRQISFHLIEFGLKNKISKYIIKHILQNIPIESIIQYWHKQSLYKIKDFPWEFFNINSIEQYNSYLFSIYFLSSLTDRQQLDSIFHDIKSSLIDYFPQLQAY</sequence>
<comment type="caution">
    <text evidence="1">The sequence shown here is derived from an EMBL/GenBank/DDBJ whole genome shotgun (WGS) entry which is preliminary data.</text>
</comment>
<proteinExistence type="predicted"/>
<feature type="non-terminal residue" evidence="1">
    <location>
        <position position="1"/>
    </location>
</feature>
<evidence type="ECO:0000313" key="2">
    <source>
        <dbReference type="EMBL" id="CAF4300875.1"/>
    </source>
</evidence>
<evidence type="ECO:0000313" key="3">
    <source>
        <dbReference type="Proteomes" id="UP000663889"/>
    </source>
</evidence>
<organism evidence="1 3">
    <name type="scientific">Rotaria sordida</name>
    <dbReference type="NCBI Taxonomy" id="392033"/>
    <lineage>
        <taxon>Eukaryota</taxon>
        <taxon>Metazoa</taxon>
        <taxon>Spiralia</taxon>
        <taxon>Gnathifera</taxon>
        <taxon>Rotifera</taxon>
        <taxon>Eurotatoria</taxon>
        <taxon>Bdelloidea</taxon>
        <taxon>Philodinida</taxon>
        <taxon>Philodinidae</taxon>
        <taxon>Rotaria</taxon>
    </lineage>
</organism>
<feature type="non-terminal residue" evidence="1">
    <location>
        <position position="147"/>
    </location>
</feature>